<dbReference type="EMBL" id="BMVP01000008">
    <property type="protein sequence ID" value="GHB68278.1"/>
    <property type="molecule type" value="Genomic_DNA"/>
</dbReference>
<protein>
    <submittedName>
        <fullName evidence="2">Uncharacterized protein</fullName>
    </submittedName>
</protein>
<proteinExistence type="predicted"/>
<reference evidence="3" key="1">
    <citation type="journal article" date="2019" name="Int. J. Syst. Evol. Microbiol.">
        <title>The Global Catalogue of Microorganisms (GCM) 10K type strain sequencing project: providing services to taxonomists for standard genome sequencing and annotation.</title>
        <authorList>
            <consortium name="The Broad Institute Genomics Platform"/>
            <consortium name="The Broad Institute Genome Sequencing Center for Infectious Disease"/>
            <person name="Wu L."/>
            <person name="Ma J."/>
        </authorList>
    </citation>
    <scope>NUCLEOTIDE SEQUENCE [LARGE SCALE GENOMIC DNA]</scope>
    <source>
        <strain evidence="3">JCM 4738</strain>
    </source>
</reference>
<evidence type="ECO:0000313" key="3">
    <source>
        <dbReference type="Proteomes" id="UP000642673"/>
    </source>
</evidence>
<sequence>MEAVAEAVRPWLDKDAGEPPPAAGIVAALQAAETEHGGRRRGLWGRAAGNTTRAMNAGGDDLSAGRGPWLSTAAQVILS</sequence>
<evidence type="ECO:0000313" key="2">
    <source>
        <dbReference type="EMBL" id="GHB68278.1"/>
    </source>
</evidence>
<comment type="caution">
    <text evidence="2">The sequence shown here is derived from an EMBL/GenBank/DDBJ whole genome shotgun (WGS) entry which is preliminary data.</text>
</comment>
<organism evidence="2 3">
    <name type="scientific">Streptomyces cirratus</name>
    <dbReference type="NCBI Taxonomy" id="68187"/>
    <lineage>
        <taxon>Bacteria</taxon>
        <taxon>Bacillati</taxon>
        <taxon>Actinomycetota</taxon>
        <taxon>Actinomycetes</taxon>
        <taxon>Kitasatosporales</taxon>
        <taxon>Streptomycetaceae</taxon>
        <taxon>Streptomyces</taxon>
    </lineage>
</organism>
<evidence type="ECO:0000256" key="1">
    <source>
        <dbReference type="SAM" id="MobiDB-lite"/>
    </source>
</evidence>
<feature type="region of interest" description="Disordered" evidence="1">
    <location>
        <begin position="1"/>
        <end position="21"/>
    </location>
</feature>
<dbReference type="Proteomes" id="UP000642673">
    <property type="component" value="Unassembled WGS sequence"/>
</dbReference>
<keyword evidence="3" id="KW-1185">Reference proteome</keyword>
<accession>A0ABQ3F0U0</accession>
<name>A0ABQ3F0U0_9ACTN</name>
<gene>
    <name evidence="2" type="ORF">GCM10010347_43010</name>
</gene>